<dbReference type="InterPro" id="IPR036853">
    <property type="entry name" value="Ribosomal_uL14_sf"/>
</dbReference>
<dbReference type="STRING" id="246437.L9L4R4"/>
<name>L9L4R4_TUPCH</name>
<accession>L9L4R4</accession>
<evidence type="ECO:0000256" key="1">
    <source>
        <dbReference type="ARBA" id="ARBA00010745"/>
    </source>
</evidence>
<evidence type="ECO:0000256" key="4">
    <source>
        <dbReference type="ARBA" id="ARBA00035199"/>
    </source>
</evidence>
<feature type="region of interest" description="Disordered" evidence="7">
    <location>
        <begin position="59"/>
        <end position="82"/>
    </location>
</feature>
<evidence type="ECO:0000313" key="10">
    <source>
        <dbReference type="Proteomes" id="UP000011518"/>
    </source>
</evidence>
<dbReference type="PANTHER" id="PTHR11761">
    <property type="entry name" value="50S/60S RIBOSOMAL PROTEIN L14/L23"/>
    <property type="match status" value="1"/>
</dbReference>
<feature type="compositionally biased region" description="Basic and acidic residues" evidence="7">
    <location>
        <begin position="59"/>
        <end position="73"/>
    </location>
</feature>
<keyword evidence="3 6" id="KW-0687">Ribonucleoprotein</keyword>
<evidence type="ECO:0000256" key="2">
    <source>
        <dbReference type="ARBA" id="ARBA00022980"/>
    </source>
</evidence>
<dbReference type="InParanoid" id="L9L4R4"/>
<dbReference type="InterPro" id="IPR000218">
    <property type="entry name" value="Ribosomal_uL14"/>
</dbReference>
<evidence type="ECO:0000256" key="5">
    <source>
        <dbReference type="ARBA" id="ARBA00035326"/>
    </source>
</evidence>
<evidence type="ECO:0000256" key="7">
    <source>
        <dbReference type="SAM" id="MobiDB-lite"/>
    </source>
</evidence>
<evidence type="ECO:0000256" key="8">
    <source>
        <dbReference type="SAM" id="SignalP"/>
    </source>
</evidence>
<dbReference type="GO" id="GO:0003735">
    <property type="term" value="F:structural constituent of ribosome"/>
    <property type="evidence" value="ECO:0007669"/>
    <property type="project" value="InterPro"/>
</dbReference>
<dbReference type="GO" id="GO:0022625">
    <property type="term" value="C:cytosolic large ribosomal subunit"/>
    <property type="evidence" value="ECO:0007669"/>
    <property type="project" value="TreeGrafter"/>
</dbReference>
<dbReference type="Proteomes" id="UP000011518">
    <property type="component" value="Unassembled WGS sequence"/>
</dbReference>
<keyword evidence="10" id="KW-1185">Reference proteome</keyword>
<organism evidence="9 10">
    <name type="scientific">Tupaia chinensis</name>
    <name type="common">Chinese tree shrew</name>
    <name type="synonym">Tupaia belangeri chinensis</name>
    <dbReference type="NCBI Taxonomy" id="246437"/>
    <lineage>
        <taxon>Eukaryota</taxon>
        <taxon>Metazoa</taxon>
        <taxon>Chordata</taxon>
        <taxon>Craniata</taxon>
        <taxon>Vertebrata</taxon>
        <taxon>Euteleostomi</taxon>
        <taxon>Mammalia</taxon>
        <taxon>Eutheria</taxon>
        <taxon>Euarchontoglires</taxon>
        <taxon>Scandentia</taxon>
        <taxon>Tupaiidae</taxon>
        <taxon>Tupaia</taxon>
    </lineage>
</organism>
<evidence type="ECO:0000256" key="6">
    <source>
        <dbReference type="RuleBase" id="RU003949"/>
    </source>
</evidence>
<evidence type="ECO:0000256" key="3">
    <source>
        <dbReference type="ARBA" id="ARBA00023274"/>
    </source>
</evidence>
<dbReference type="GO" id="GO:0070180">
    <property type="term" value="F:large ribosomal subunit rRNA binding"/>
    <property type="evidence" value="ECO:0007669"/>
    <property type="project" value="TreeGrafter"/>
</dbReference>
<keyword evidence="8" id="KW-0732">Signal</keyword>
<protein>
    <recommendedName>
        <fullName evidence="4">Large ribosomal subunit protein uL14</fullName>
    </recommendedName>
    <alternativeName>
        <fullName evidence="5">60S ribosomal protein L23</fullName>
    </alternativeName>
</protein>
<evidence type="ECO:0000313" key="9">
    <source>
        <dbReference type="EMBL" id="ELW70175.1"/>
    </source>
</evidence>
<feature type="chain" id="PRO_5004000135" description="Large ribosomal subunit protein uL14" evidence="8">
    <location>
        <begin position="31"/>
        <end position="139"/>
    </location>
</feature>
<proteinExistence type="inferred from homology"/>
<reference evidence="10" key="2">
    <citation type="journal article" date="2013" name="Nat. Commun.">
        <title>Genome of the Chinese tree shrew.</title>
        <authorList>
            <person name="Fan Y."/>
            <person name="Huang Z.Y."/>
            <person name="Cao C.C."/>
            <person name="Chen C.S."/>
            <person name="Chen Y.X."/>
            <person name="Fan D.D."/>
            <person name="He J."/>
            <person name="Hou H.L."/>
            <person name="Hu L."/>
            <person name="Hu X.T."/>
            <person name="Jiang X.T."/>
            <person name="Lai R."/>
            <person name="Lang Y.S."/>
            <person name="Liang B."/>
            <person name="Liao S.G."/>
            <person name="Mu D."/>
            <person name="Ma Y.Y."/>
            <person name="Niu Y.Y."/>
            <person name="Sun X.Q."/>
            <person name="Xia J.Q."/>
            <person name="Xiao J."/>
            <person name="Xiong Z.Q."/>
            <person name="Xu L."/>
            <person name="Yang L."/>
            <person name="Zhang Y."/>
            <person name="Zhao W."/>
            <person name="Zhao X.D."/>
            <person name="Zheng Y.T."/>
            <person name="Zhou J.M."/>
            <person name="Zhu Y.B."/>
            <person name="Zhang G.J."/>
            <person name="Wang J."/>
            <person name="Yao Y.G."/>
        </authorList>
    </citation>
    <scope>NUCLEOTIDE SEQUENCE [LARGE SCALE GENOMIC DNA]</scope>
</reference>
<dbReference type="Gene3D" id="2.40.150.20">
    <property type="entry name" value="Ribosomal protein L14"/>
    <property type="match status" value="1"/>
</dbReference>
<sequence>MLTQGRGGSSEAKFRISLGLLVGALMDVLAQEPKKSVYHLCKGDQGMAGQASCGWCGRHGDRHSQERQTRAQEEGAFSSGNSTMKGMWRKDGVFLYCEDNTGVIVNSKGKTKGSTIAGPIAKQRANLGPRITSNAGSIV</sequence>
<reference evidence="10" key="1">
    <citation type="submission" date="2012-07" db="EMBL/GenBank/DDBJ databases">
        <title>Genome of the Chinese tree shrew, a rising model animal genetically related to primates.</title>
        <authorList>
            <person name="Zhang G."/>
            <person name="Fan Y."/>
            <person name="Yao Y."/>
            <person name="Huang Z."/>
        </authorList>
    </citation>
    <scope>NUCLEOTIDE SEQUENCE [LARGE SCALE GENOMIC DNA]</scope>
</reference>
<comment type="similarity">
    <text evidence="1 6">Belongs to the universal ribosomal protein uL14 family.</text>
</comment>
<dbReference type="GO" id="GO:0006412">
    <property type="term" value="P:translation"/>
    <property type="evidence" value="ECO:0007669"/>
    <property type="project" value="InterPro"/>
</dbReference>
<dbReference type="Pfam" id="PF00238">
    <property type="entry name" value="Ribosomal_L14"/>
    <property type="match status" value="1"/>
</dbReference>
<keyword evidence="2 6" id="KW-0689">Ribosomal protein</keyword>
<gene>
    <name evidence="9" type="ORF">TREES_T100010642</name>
</gene>
<dbReference type="EMBL" id="KB320504">
    <property type="protein sequence ID" value="ELW70175.1"/>
    <property type="molecule type" value="Genomic_DNA"/>
</dbReference>
<dbReference type="SUPFAM" id="SSF50193">
    <property type="entry name" value="Ribosomal protein L14"/>
    <property type="match status" value="1"/>
</dbReference>
<feature type="signal peptide" evidence="8">
    <location>
        <begin position="1"/>
        <end position="30"/>
    </location>
</feature>
<dbReference type="AlphaFoldDB" id="L9L4R4"/>
<dbReference type="PANTHER" id="PTHR11761:SF8">
    <property type="entry name" value="LARGE RIBOSOMAL SUBUNIT PROTEIN UL14"/>
    <property type="match status" value="1"/>
</dbReference>